<sequence>IDAKLCSVFAAFNISDKILCTTTNRDANVVLAMRLLKDKLILKNYNFHFQPHRCLAHILNLIVTTGLLPIKSSIEKVCNFVNVISSSSSITQDFKELGQTVGEGESTCKIPQNVSTCWNIAVLHETNLQVTTQFLKPFYETTNVLSGSTYTTLDISILLIDDIVENVSACIQDPTSPEFLKIAAIQISEKIQKYINKIYDKTAFIAAILDPRIKLELMPTNMNNEANHTIFNNVFRSEYANLILNNSSTSLTSSISSTSISSTNLKVLLNLTYTEQIAQKRQKASTLTNKPDEYNTRKVQGIISKTQSANSLELPRLPEDIPVDIADILPFTLPIKDNYKTVSVAQTLKLVYTFRNLPDLYFENVHIPLPSHPGQ</sequence>
<comment type="caution">
    <text evidence="1">The sequence shown here is derived from an EMBL/GenBank/DDBJ whole genome shotgun (WGS) entry which is preliminary data.</text>
</comment>
<dbReference type="EMBL" id="CAJVPU010006076">
    <property type="protein sequence ID" value="CAG8556274.1"/>
    <property type="molecule type" value="Genomic_DNA"/>
</dbReference>
<evidence type="ECO:0000313" key="1">
    <source>
        <dbReference type="EMBL" id="CAG8556274.1"/>
    </source>
</evidence>
<keyword evidence="2" id="KW-1185">Reference proteome</keyword>
<gene>
    <name evidence="1" type="ORF">DHETER_LOCUS5448</name>
</gene>
<proteinExistence type="predicted"/>
<dbReference type="Proteomes" id="UP000789702">
    <property type="component" value="Unassembled WGS sequence"/>
</dbReference>
<evidence type="ECO:0000313" key="2">
    <source>
        <dbReference type="Proteomes" id="UP000789702"/>
    </source>
</evidence>
<feature type="non-terminal residue" evidence="1">
    <location>
        <position position="1"/>
    </location>
</feature>
<name>A0ACA9M014_9GLOM</name>
<protein>
    <submittedName>
        <fullName evidence="1">7802_t:CDS:1</fullName>
    </submittedName>
</protein>
<reference evidence="1" key="1">
    <citation type="submission" date="2021-06" db="EMBL/GenBank/DDBJ databases">
        <authorList>
            <person name="Kallberg Y."/>
            <person name="Tangrot J."/>
            <person name="Rosling A."/>
        </authorList>
    </citation>
    <scope>NUCLEOTIDE SEQUENCE</scope>
    <source>
        <strain evidence="1">IL203A</strain>
    </source>
</reference>
<accession>A0ACA9M014</accession>
<organism evidence="1 2">
    <name type="scientific">Dentiscutata heterogama</name>
    <dbReference type="NCBI Taxonomy" id="1316150"/>
    <lineage>
        <taxon>Eukaryota</taxon>
        <taxon>Fungi</taxon>
        <taxon>Fungi incertae sedis</taxon>
        <taxon>Mucoromycota</taxon>
        <taxon>Glomeromycotina</taxon>
        <taxon>Glomeromycetes</taxon>
        <taxon>Diversisporales</taxon>
        <taxon>Gigasporaceae</taxon>
        <taxon>Dentiscutata</taxon>
    </lineage>
</organism>
<feature type="non-terminal residue" evidence="1">
    <location>
        <position position="375"/>
    </location>
</feature>